<dbReference type="PANTHER" id="PTHR43877">
    <property type="entry name" value="AMINOALKYLPHOSPHONATE N-ACETYLTRANSFERASE-RELATED-RELATED"/>
    <property type="match status" value="1"/>
</dbReference>
<protein>
    <submittedName>
        <fullName evidence="4">GNAT family N-acetyltransferase</fullName>
        <ecNumber evidence="4">2.3.1.-</ecNumber>
    </submittedName>
</protein>
<sequence length="178" mass="18689">MDVLARLGNGLTVRRAGADDLPALVGLIAADPVSAGRGDAVDDLAPYAAAFAEIDADPAHLLVCLDEADGTTVGTTVGTLQLTVLPNLGRRGTRRAQLESVHVDARCRGRGYGGLLVGWAVEEARRRGCGLVQLTSDTSRADAHRFYERLGFTASHQGYKMELQAGPDVPSMSSSSVT</sequence>
<keyword evidence="1 4" id="KW-0808">Transferase</keyword>
<dbReference type="InterPro" id="IPR016181">
    <property type="entry name" value="Acyl_CoA_acyltransferase"/>
</dbReference>
<dbReference type="PROSITE" id="PS51186">
    <property type="entry name" value="GNAT"/>
    <property type="match status" value="1"/>
</dbReference>
<proteinExistence type="predicted"/>
<dbReference type="EMBL" id="JBBEGM010000015">
    <property type="protein sequence ID" value="MEJ2865079.1"/>
    <property type="molecule type" value="Genomic_DNA"/>
</dbReference>
<evidence type="ECO:0000313" key="4">
    <source>
        <dbReference type="EMBL" id="MEJ2865079.1"/>
    </source>
</evidence>
<dbReference type="CDD" id="cd04301">
    <property type="entry name" value="NAT_SF"/>
    <property type="match status" value="1"/>
</dbReference>
<dbReference type="SUPFAM" id="SSF55729">
    <property type="entry name" value="Acyl-CoA N-acyltransferases (Nat)"/>
    <property type="match status" value="1"/>
</dbReference>
<accession>A0ABU8MDU2</accession>
<keyword evidence="2 4" id="KW-0012">Acyltransferase</keyword>
<dbReference type="PANTHER" id="PTHR43877:SF1">
    <property type="entry name" value="ACETYLTRANSFERASE"/>
    <property type="match status" value="1"/>
</dbReference>
<dbReference type="RefSeq" id="WP_337706448.1">
    <property type="nucleotide sequence ID" value="NZ_JBBEGM010000015.1"/>
</dbReference>
<feature type="domain" description="N-acetyltransferase" evidence="3">
    <location>
        <begin position="11"/>
        <end position="173"/>
    </location>
</feature>
<organism evidence="4 5">
    <name type="scientific">Actinomycetospora flava</name>
    <dbReference type="NCBI Taxonomy" id="3129232"/>
    <lineage>
        <taxon>Bacteria</taxon>
        <taxon>Bacillati</taxon>
        <taxon>Actinomycetota</taxon>
        <taxon>Actinomycetes</taxon>
        <taxon>Pseudonocardiales</taxon>
        <taxon>Pseudonocardiaceae</taxon>
        <taxon>Actinomycetospora</taxon>
    </lineage>
</organism>
<dbReference type="InterPro" id="IPR050832">
    <property type="entry name" value="Bact_Acetyltransf"/>
</dbReference>
<dbReference type="Pfam" id="PF00583">
    <property type="entry name" value="Acetyltransf_1"/>
    <property type="match status" value="1"/>
</dbReference>
<gene>
    <name evidence="4" type="ORF">WCD58_28235</name>
</gene>
<comment type="caution">
    <text evidence="4">The sequence shown here is derived from an EMBL/GenBank/DDBJ whole genome shotgun (WGS) entry which is preliminary data.</text>
</comment>
<reference evidence="4 5" key="1">
    <citation type="submission" date="2024-03" db="EMBL/GenBank/DDBJ databases">
        <title>Actinomycetospora sp. OC33-EN07, a novel actinomycete isolated from wild orchid (Aerides multiflora).</title>
        <authorList>
            <person name="Suriyachadkun C."/>
        </authorList>
    </citation>
    <scope>NUCLEOTIDE SEQUENCE [LARGE SCALE GENOMIC DNA]</scope>
    <source>
        <strain evidence="4 5">OC33-EN07</strain>
    </source>
</reference>
<evidence type="ECO:0000256" key="1">
    <source>
        <dbReference type="ARBA" id="ARBA00022679"/>
    </source>
</evidence>
<dbReference type="Proteomes" id="UP001369736">
    <property type="component" value="Unassembled WGS sequence"/>
</dbReference>
<dbReference type="InterPro" id="IPR000182">
    <property type="entry name" value="GNAT_dom"/>
</dbReference>
<name>A0ABU8MDU2_9PSEU</name>
<dbReference type="GO" id="GO:0016746">
    <property type="term" value="F:acyltransferase activity"/>
    <property type="evidence" value="ECO:0007669"/>
    <property type="project" value="UniProtKB-KW"/>
</dbReference>
<evidence type="ECO:0000313" key="5">
    <source>
        <dbReference type="Proteomes" id="UP001369736"/>
    </source>
</evidence>
<keyword evidence="5" id="KW-1185">Reference proteome</keyword>
<dbReference type="Gene3D" id="3.40.630.30">
    <property type="match status" value="1"/>
</dbReference>
<evidence type="ECO:0000256" key="2">
    <source>
        <dbReference type="ARBA" id="ARBA00023315"/>
    </source>
</evidence>
<evidence type="ECO:0000259" key="3">
    <source>
        <dbReference type="PROSITE" id="PS51186"/>
    </source>
</evidence>
<dbReference type="EC" id="2.3.1.-" evidence="4"/>